<evidence type="ECO:0000256" key="3">
    <source>
        <dbReference type="ARBA" id="ARBA00023159"/>
    </source>
</evidence>
<evidence type="ECO:0000259" key="5">
    <source>
        <dbReference type="PROSITE" id="PS01124"/>
    </source>
</evidence>
<dbReference type="SMART" id="SM00342">
    <property type="entry name" value="HTH_ARAC"/>
    <property type="match status" value="1"/>
</dbReference>
<dbReference type="GO" id="GO:0003700">
    <property type="term" value="F:DNA-binding transcription factor activity"/>
    <property type="evidence" value="ECO:0007669"/>
    <property type="project" value="InterPro"/>
</dbReference>
<sequence>MSEWVEYRRMPDRPVEVMRAHFERHVYHPHAHETYSFGLTDFGAQSFDCRGAAWVSATGMVMAFNPDEAHNGHSATEAGFTYRIVHIGTELITDLLSDRAGRPTGLPLFAEPVLHDPLLVGALGRLYASLTSPATELARDEALSASVAALVQRGARTPRTRTVVGGGNGAIARRVRQVLDERYLETLSMDDLVTATGASRFALYRAFRANYGLAPSDYQRILRLRAARRLIATGHPVAEAAVAAGFADQAHLTRWFRRCYGITPGVYSRAG</sequence>
<dbReference type="InterPro" id="IPR037923">
    <property type="entry name" value="HTH-like"/>
</dbReference>
<organism evidence="6 7">
    <name type="scientific">Nocardia amikacinitolerans</name>
    <dbReference type="NCBI Taxonomy" id="756689"/>
    <lineage>
        <taxon>Bacteria</taxon>
        <taxon>Bacillati</taxon>
        <taxon>Actinomycetota</taxon>
        <taxon>Actinomycetes</taxon>
        <taxon>Mycobacteriales</taxon>
        <taxon>Nocardiaceae</taxon>
        <taxon>Nocardia</taxon>
    </lineage>
</organism>
<dbReference type="PANTHER" id="PTHR46796:SF2">
    <property type="entry name" value="TRANSCRIPTIONAL REGULATORY PROTEIN"/>
    <property type="match status" value="1"/>
</dbReference>
<keyword evidence="7" id="KW-1185">Reference proteome</keyword>
<dbReference type="AlphaFoldDB" id="A0A285LB11"/>
<dbReference type="InterPro" id="IPR009057">
    <property type="entry name" value="Homeodomain-like_sf"/>
</dbReference>
<dbReference type="RefSeq" id="WP_245910054.1">
    <property type="nucleotide sequence ID" value="NZ_JAMTCV010000001.1"/>
</dbReference>
<dbReference type="InterPro" id="IPR050204">
    <property type="entry name" value="AraC_XylS_family_regulators"/>
</dbReference>
<accession>A0A285LB11</accession>
<dbReference type="Gene3D" id="1.10.10.60">
    <property type="entry name" value="Homeodomain-like"/>
    <property type="match status" value="1"/>
</dbReference>
<dbReference type="STRING" id="1379680.GCA_001612615_04655"/>
<dbReference type="EMBL" id="OBEG01000002">
    <property type="protein sequence ID" value="SNY80776.1"/>
    <property type="molecule type" value="Genomic_DNA"/>
</dbReference>
<dbReference type="Pfam" id="PF02311">
    <property type="entry name" value="AraC_binding"/>
    <property type="match status" value="1"/>
</dbReference>
<keyword evidence="3" id="KW-0010">Activator</keyword>
<dbReference type="InterPro" id="IPR018060">
    <property type="entry name" value="HTH_AraC"/>
</dbReference>
<dbReference type="Proteomes" id="UP000219565">
    <property type="component" value="Unassembled WGS sequence"/>
</dbReference>
<evidence type="ECO:0000313" key="6">
    <source>
        <dbReference type="EMBL" id="SNY80776.1"/>
    </source>
</evidence>
<reference evidence="7" key="1">
    <citation type="submission" date="2017-09" db="EMBL/GenBank/DDBJ databases">
        <authorList>
            <person name="Varghese N."/>
            <person name="Submissions S."/>
        </authorList>
    </citation>
    <scope>NUCLEOTIDE SEQUENCE [LARGE SCALE GENOMIC DNA]</scope>
    <source>
        <strain evidence="7">DSM 45537</strain>
    </source>
</reference>
<dbReference type="PANTHER" id="PTHR46796">
    <property type="entry name" value="HTH-TYPE TRANSCRIPTIONAL ACTIVATOR RHAS-RELATED"/>
    <property type="match status" value="1"/>
</dbReference>
<keyword evidence="4" id="KW-0804">Transcription</keyword>
<evidence type="ECO:0000256" key="4">
    <source>
        <dbReference type="ARBA" id="ARBA00023163"/>
    </source>
</evidence>
<name>A0A285LB11_9NOCA</name>
<proteinExistence type="predicted"/>
<dbReference type="PROSITE" id="PS01124">
    <property type="entry name" value="HTH_ARAC_FAMILY_2"/>
    <property type="match status" value="1"/>
</dbReference>
<evidence type="ECO:0000313" key="7">
    <source>
        <dbReference type="Proteomes" id="UP000219565"/>
    </source>
</evidence>
<keyword evidence="2 6" id="KW-0238">DNA-binding</keyword>
<dbReference type="SUPFAM" id="SSF46689">
    <property type="entry name" value="Homeodomain-like"/>
    <property type="match status" value="2"/>
</dbReference>
<dbReference type="GO" id="GO:0043565">
    <property type="term" value="F:sequence-specific DNA binding"/>
    <property type="evidence" value="ECO:0007669"/>
    <property type="project" value="InterPro"/>
</dbReference>
<protein>
    <submittedName>
        <fullName evidence="6">AraC-type DNA-binding protein</fullName>
    </submittedName>
</protein>
<evidence type="ECO:0000256" key="1">
    <source>
        <dbReference type="ARBA" id="ARBA00023015"/>
    </source>
</evidence>
<evidence type="ECO:0000256" key="2">
    <source>
        <dbReference type="ARBA" id="ARBA00023125"/>
    </source>
</evidence>
<gene>
    <name evidence="6" type="ORF">SAMN04244553_2348</name>
</gene>
<dbReference type="InterPro" id="IPR003313">
    <property type="entry name" value="AraC-bd"/>
</dbReference>
<dbReference type="PROSITE" id="PS00041">
    <property type="entry name" value="HTH_ARAC_FAMILY_1"/>
    <property type="match status" value="1"/>
</dbReference>
<keyword evidence="1" id="KW-0805">Transcription regulation</keyword>
<dbReference type="Pfam" id="PF12833">
    <property type="entry name" value="HTH_18"/>
    <property type="match status" value="1"/>
</dbReference>
<feature type="domain" description="HTH araC/xylS-type" evidence="5">
    <location>
        <begin position="173"/>
        <end position="270"/>
    </location>
</feature>
<dbReference type="InterPro" id="IPR018062">
    <property type="entry name" value="HTH_AraC-typ_CS"/>
</dbReference>
<dbReference type="SUPFAM" id="SSF51215">
    <property type="entry name" value="Regulatory protein AraC"/>
    <property type="match status" value="1"/>
</dbReference>